<accession>A0A137SSM4</accession>
<protein>
    <recommendedName>
        <fullName evidence="10">Fimbrillin-A associated anchor protein Mfa1 and Mfa2</fullName>
    </recommendedName>
</protein>
<comment type="similarity">
    <text evidence="2">Belongs to the bacteroidetes fimbrillin superfamily. FimB/Mfa2 family.</text>
</comment>
<dbReference type="Proteomes" id="UP000070093">
    <property type="component" value="Unassembled WGS sequence"/>
</dbReference>
<dbReference type="STRING" id="28125.HMPREF3202_01832"/>
<organism evidence="8 9">
    <name type="scientific">Prevotella bivia</name>
    <dbReference type="NCBI Taxonomy" id="28125"/>
    <lineage>
        <taxon>Bacteria</taxon>
        <taxon>Pseudomonadati</taxon>
        <taxon>Bacteroidota</taxon>
        <taxon>Bacteroidia</taxon>
        <taxon>Bacteroidales</taxon>
        <taxon>Prevotellaceae</taxon>
        <taxon>Prevotella</taxon>
    </lineage>
</organism>
<comment type="caution">
    <text evidence="8">The sequence shown here is derived from an EMBL/GenBank/DDBJ whole genome shotgun (WGS) entry which is preliminary data.</text>
</comment>
<keyword evidence="7" id="KW-0449">Lipoprotein</keyword>
<comment type="subcellular location">
    <subcellularLocation>
        <location evidence="1">Cell outer membrane</location>
    </subcellularLocation>
</comment>
<dbReference type="Gene3D" id="2.60.40.2100">
    <property type="match status" value="1"/>
</dbReference>
<dbReference type="InterPro" id="IPR014941">
    <property type="entry name" value="FimB/Mfa2/Mfa3"/>
</dbReference>
<dbReference type="eggNOG" id="ENOG50341W3">
    <property type="taxonomic scope" value="Bacteria"/>
</dbReference>
<dbReference type="GO" id="GO:0009279">
    <property type="term" value="C:cell outer membrane"/>
    <property type="evidence" value="ECO:0007669"/>
    <property type="project" value="UniProtKB-SubCell"/>
</dbReference>
<evidence type="ECO:0000313" key="8">
    <source>
        <dbReference type="EMBL" id="KXO15357.1"/>
    </source>
</evidence>
<keyword evidence="6" id="KW-0998">Cell outer membrane</keyword>
<dbReference type="Pfam" id="PF08842">
    <property type="entry name" value="Mfa2"/>
    <property type="match status" value="1"/>
</dbReference>
<keyword evidence="4" id="KW-0472">Membrane</keyword>
<dbReference type="PATRIC" id="fig|28125.4.peg.1821"/>
<evidence type="ECO:0000256" key="6">
    <source>
        <dbReference type="ARBA" id="ARBA00023237"/>
    </source>
</evidence>
<keyword evidence="5" id="KW-0564">Palmitate</keyword>
<reference evidence="8 9" key="1">
    <citation type="submission" date="2016-02" db="EMBL/GenBank/DDBJ databases">
        <authorList>
            <person name="Wen L."/>
            <person name="He K."/>
            <person name="Yang H."/>
        </authorList>
    </citation>
    <scope>NUCLEOTIDE SEQUENCE [LARGE SCALE GENOMIC DNA]</scope>
    <source>
        <strain evidence="8 9">GED7880</strain>
    </source>
</reference>
<evidence type="ECO:0000256" key="2">
    <source>
        <dbReference type="ARBA" id="ARBA00007248"/>
    </source>
</evidence>
<gene>
    <name evidence="8" type="ORF">HMPREF3202_01832</name>
</gene>
<sequence length="363" mass="42099">MVEEINKIIYVEMHYSVTFTSPYSWKIRKSFQRFLERMYSFLLPLVAMILLLSACSTDDYYDICCDDLCIDFRYSRGAKDVFPEYIKNMRHFLFSAEGRFLKEIEADKSHLQHLHIEHIEEGSYKIVTLGNSSAVSHLSALVPKQTNLDDFLLTISNQRSDDKQNDSDPLYWGVCSFLYKRNTTQRYLCDMSNIHCLLTVSVVWKDTQPQADDFIMQIRGVSGTYNLSPEHSSVQYVLGDNLQSIPTIDRVVHRFPYVYEDISRLVVHRKEVPRLAGRVKATIRSLRYTDTSVPYFQLLNMDGTPAMREIHLLKPFKEWGWKISDNIEQNYEIEIGLYDDGKIVVRPGGEANILDWIDGGIVG</sequence>
<proteinExistence type="inferred from homology"/>
<evidence type="ECO:0000256" key="5">
    <source>
        <dbReference type="ARBA" id="ARBA00023139"/>
    </source>
</evidence>
<evidence type="ECO:0000256" key="3">
    <source>
        <dbReference type="ARBA" id="ARBA00022729"/>
    </source>
</evidence>
<evidence type="ECO:0000256" key="1">
    <source>
        <dbReference type="ARBA" id="ARBA00004442"/>
    </source>
</evidence>
<evidence type="ECO:0000256" key="4">
    <source>
        <dbReference type="ARBA" id="ARBA00023136"/>
    </source>
</evidence>
<dbReference type="AlphaFoldDB" id="A0A137SSM4"/>
<name>A0A137SSM4_9BACT</name>
<dbReference type="EMBL" id="LTAG01000108">
    <property type="protein sequence ID" value="KXO15357.1"/>
    <property type="molecule type" value="Genomic_DNA"/>
</dbReference>
<evidence type="ECO:0008006" key="10">
    <source>
        <dbReference type="Google" id="ProtNLM"/>
    </source>
</evidence>
<keyword evidence="3" id="KW-0732">Signal</keyword>
<evidence type="ECO:0000313" key="9">
    <source>
        <dbReference type="Proteomes" id="UP000070093"/>
    </source>
</evidence>
<evidence type="ECO:0000256" key="7">
    <source>
        <dbReference type="ARBA" id="ARBA00023288"/>
    </source>
</evidence>